<dbReference type="PATRIC" id="fig|1300343.5.peg.544"/>
<dbReference type="Pfam" id="PF22827">
    <property type="entry name" value="GldL_N"/>
    <property type="match status" value="1"/>
</dbReference>
<keyword evidence="1" id="KW-0472">Membrane</keyword>
<dbReference type="OrthoDB" id="799967at2"/>
<feature type="domain" description="Gliding motility protein GldL-like N-terminal" evidence="2">
    <location>
        <begin position="18"/>
        <end position="39"/>
    </location>
</feature>
<feature type="transmembrane region" description="Helical" evidence="1">
    <location>
        <begin position="7"/>
        <end position="28"/>
    </location>
</feature>
<evidence type="ECO:0000256" key="1">
    <source>
        <dbReference type="SAM" id="Phobius"/>
    </source>
</evidence>
<keyword evidence="1" id="KW-1133">Transmembrane helix</keyword>
<dbReference type="RefSeq" id="WP_035326085.1">
    <property type="nucleotide sequence ID" value="NZ_CP015125.1"/>
</dbReference>
<sequence>MKVKHILALFILGLICTVLGALFKIMHWPGAPELLTAGTFLQVIAGFLGIWKLFTNKEFKNFLNK</sequence>
<dbReference type="EMBL" id="JSAQ01000001">
    <property type="protein sequence ID" value="KGO06852.1"/>
    <property type="molecule type" value="Genomic_DNA"/>
</dbReference>
<accession>A0A0A2GUF6</accession>
<dbReference type="AlphaFoldDB" id="A0A0A2GUF6"/>
<gene>
    <name evidence="3" type="ORF">NV36_08330</name>
</gene>
<keyword evidence="4" id="KW-1185">Reference proteome</keyword>
<evidence type="ECO:0000313" key="4">
    <source>
        <dbReference type="Proteomes" id="UP000030140"/>
    </source>
</evidence>
<organism evidence="3 4">
    <name type="scientific">Dokdonia donghaensis DSW-1</name>
    <dbReference type="NCBI Taxonomy" id="1300343"/>
    <lineage>
        <taxon>Bacteria</taxon>
        <taxon>Pseudomonadati</taxon>
        <taxon>Bacteroidota</taxon>
        <taxon>Flavobacteriia</taxon>
        <taxon>Flavobacteriales</taxon>
        <taxon>Flavobacteriaceae</taxon>
        <taxon>Dokdonia</taxon>
    </lineage>
</organism>
<proteinExistence type="predicted"/>
<dbReference type="Proteomes" id="UP000030140">
    <property type="component" value="Unassembled WGS sequence"/>
</dbReference>
<feature type="transmembrane region" description="Helical" evidence="1">
    <location>
        <begin position="34"/>
        <end position="54"/>
    </location>
</feature>
<reference evidence="3 4" key="1">
    <citation type="submission" date="2014-10" db="EMBL/GenBank/DDBJ databases">
        <title>Draft genome sequence of the proteorhodopsin-containing marine bacterium Dokdonia donghaensis.</title>
        <authorList>
            <person name="Gomez-Consarnau L."/>
            <person name="Gonzalez J.M."/>
            <person name="Riedel T."/>
            <person name="Jaenicke S."/>
            <person name="Wagner-Doebler I."/>
            <person name="Fuhrman J.A."/>
        </authorList>
    </citation>
    <scope>NUCLEOTIDE SEQUENCE [LARGE SCALE GENOMIC DNA]</scope>
    <source>
        <strain evidence="3 4">DSW-1</strain>
    </source>
</reference>
<comment type="caution">
    <text evidence="3">The sequence shown here is derived from an EMBL/GenBank/DDBJ whole genome shotgun (WGS) entry which is preliminary data.</text>
</comment>
<keyword evidence="1" id="KW-0812">Transmembrane</keyword>
<evidence type="ECO:0000259" key="2">
    <source>
        <dbReference type="Pfam" id="PF22827"/>
    </source>
</evidence>
<dbReference type="KEGG" id="ddo:I597_0537"/>
<dbReference type="InterPro" id="IPR055087">
    <property type="entry name" value="GldL-like_N"/>
</dbReference>
<evidence type="ECO:0000313" key="3">
    <source>
        <dbReference type="EMBL" id="KGO06852.1"/>
    </source>
</evidence>
<protein>
    <submittedName>
        <fullName evidence="3">Gliding motility protein GldL</fullName>
    </submittedName>
</protein>
<name>A0A0A2GUF6_9FLAO</name>